<dbReference type="SUPFAM" id="SSF46785">
    <property type="entry name" value="Winged helix' DNA-binding domain"/>
    <property type="match status" value="1"/>
</dbReference>
<dbReference type="PRINTS" id="PR00035">
    <property type="entry name" value="HTHGNTR"/>
</dbReference>
<evidence type="ECO:0000256" key="2">
    <source>
        <dbReference type="ARBA" id="ARBA00023125"/>
    </source>
</evidence>
<dbReference type="InterPro" id="IPR008920">
    <property type="entry name" value="TF_FadR/GntR_C"/>
</dbReference>
<keyword evidence="1" id="KW-0805">Transcription regulation</keyword>
<dbReference type="InterPro" id="IPR036388">
    <property type="entry name" value="WH-like_DNA-bd_sf"/>
</dbReference>
<dbReference type="Gene3D" id="1.20.120.530">
    <property type="entry name" value="GntR ligand-binding domain-like"/>
    <property type="match status" value="1"/>
</dbReference>
<dbReference type="RefSeq" id="WP_140011237.1">
    <property type="nucleotide sequence ID" value="NZ_JBHMDG010000011.1"/>
</dbReference>
<evidence type="ECO:0000256" key="1">
    <source>
        <dbReference type="ARBA" id="ARBA00023015"/>
    </source>
</evidence>
<dbReference type="Pfam" id="PF00392">
    <property type="entry name" value="GntR"/>
    <property type="match status" value="1"/>
</dbReference>
<evidence type="ECO:0000313" key="5">
    <source>
        <dbReference type="EMBL" id="MFB9313079.1"/>
    </source>
</evidence>
<dbReference type="EMBL" id="JBHMDG010000011">
    <property type="protein sequence ID" value="MFB9313079.1"/>
    <property type="molecule type" value="Genomic_DNA"/>
</dbReference>
<dbReference type="SMART" id="SM00895">
    <property type="entry name" value="FCD"/>
    <property type="match status" value="1"/>
</dbReference>
<organism evidence="5 6">
    <name type="scientific">Nocardioides plantarum</name>
    <dbReference type="NCBI Taxonomy" id="29299"/>
    <lineage>
        <taxon>Bacteria</taxon>
        <taxon>Bacillati</taxon>
        <taxon>Actinomycetota</taxon>
        <taxon>Actinomycetes</taxon>
        <taxon>Propionibacteriales</taxon>
        <taxon>Nocardioidaceae</taxon>
        <taxon>Nocardioides</taxon>
    </lineage>
</organism>
<gene>
    <name evidence="5" type="ORF">ACFFRI_08490</name>
</gene>
<dbReference type="SMART" id="SM00345">
    <property type="entry name" value="HTH_GNTR"/>
    <property type="match status" value="1"/>
</dbReference>
<proteinExistence type="predicted"/>
<feature type="domain" description="HTH gntR-type" evidence="4">
    <location>
        <begin position="11"/>
        <end position="78"/>
    </location>
</feature>
<dbReference type="PANTHER" id="PTHR43537:SF24">
    <property type="entry name" value="GLUCONATE OPERON TRANSCRIPTIONAL REPRESSOR"/>
    <property type="match status" value="1"/>
</dbReference>
<dbReference type="SUPFAM" id="SSF48008">
    <property type="entry name" value="GntR ligand-binding domain-like"/>
    <property type="match status" value="1"/>
</dbReference>
<accession>A0ABV5K8K8</accession>
<dbReference type="PANTHER" id="PTHR43537">
    <property type="entry name" value="TRANSCRIPTIONAL REGULATOR, GNTR FAMILY"/>
    <property type="match status" value="1"/>
</dbReference>
<dbReference type="Proteomes" id="UP001589750">
    <property type="component" value="Unassembled WGS sequence"/>
</dbReference>
<sequence>MPSLTLPHPAPSLTDAVVEAVRTGVQQQELVPGEVYSVYQLAELLGVSRSPVREALLRLAEVGLVEIARNRGFRVVLPTAHDVEEIFEIRLALEPAAAGRAAERGCPDAAGLLASMARAASYDDEAGFWAADRALHRAILVAAGNRRAAEVVEQLRATTALLGPPTTATGRSLGEIHAEHRPIVDAVLAGDAALAESTMRGHLEHTRTLLTAR</sequence>
<dbReference type="Pfam" id="PF07729">
    <property type="entry name" value="FCD"/>
    <property type="match status" value="1"/>
</dbReference>
<keyword evidence="2" id="KW-0238">DNA-binding</keyword>
<evidence type="ECO:0000259" key="4">
    <source>
        <dbReference type="PROSITE" id="PS50949"/>
    </source>
</evidence>
<reference evidence="5 6" key="1">
    <citation type="submission" date="2024-09" db="EMBL/GenBank/DDBJ databases">
        <authorList>
            <person name="Sun Q."/>
            <person name="Mori K."/>
        </authorList>
    </citation>
    <scope>NUCLEOTIDE SEQUENCE [LARGE SCALE GENOMIC DNA]</scope>
    <source>
        <strain evidence="5 6">JCM 9626</strain>
    </source>
</reference>
<dbReference type="Gene3D" id="1.10.10.10">
    <property type="entry name" value="Winged helix-like DNA-binding domain superfamily/Winged helix DNA-binding domain"/>
    <property type="match status" value="1"/>
</dbReference>
<protein>
    <submittedName>
        <fullName evidence="5">GntR family transcriptional regulator</fullName>
    </submittedName>
</protein>
<dbReference type="PROSITE" id="PS50949">
    <property type="entry name" value="HTH_GNTR"/>
    <property type="match status" value="1"/>
</dbReference>
<keyword evidence="3" id="KW-0804">Transcription</keyword>
<comment type="caution">
    <text evidence="5">The sequence shown here is derived from an EMBL/GenBank/DDBJ whole genome shotgun (WGS) entry which is preliminary data.</text>
</comment>
<keyword evidence="6" id="KW-1185">Reference proteome</keyword>
<evidence type="ECO:0000313" key="6">
    <source>
        <dbReference type="Proteomes" id="UP001589750"/>
    </source>
</evidence>
<dbReference type="InterPro" id="IPR000524">
    <property type="entry name" value="Tscrpt_reg_HTH_GntR"/>
</dbReference>
<dbReference type="InterPro" id="IPR011711">
    <property type="entry name" value="GntR_C"/>
</dbReference>
<dbReference type="InterPro" id="IPR036390">
    <property type="entry name" value="WH_DNA-bd_sf"/>
</dbReference>
<evidence type="ECO:0000256" key="3">
    <source>
        <dbReference type="ARBA" id="ARBA00023163"/>
    </source>
</evidence>
<dbReference type="CDD" id="cd07377">
    <property type="entry name" value="WHTH_GntR"/>
    <property type="match status" value="1"/>
</dbReference>
<name>A0ABV5K8K8_9ACTN</name>